<evidence type="ECO:0000313" key="2">
    <source>
        <dbReference type="Proteomes" id="UP000814128"/>
    </source>
</evidence>
<keyword evidence="2" id="KW-1185">Reference proteome</keyword>
<sequence length="471" mass="52024">MDDRLVQLREPTRRTRSTSRSRRKIGSIRAEGRVIQGTQAAVPPRCYTKATSSPIIRLPTELLTEIFLYVRQECESGDEASDYEILPSWTIVTQVCSRWRLVALSFKLLWTKLPVGGSRWTRVALASSNPLPLDIHFVLTGSAPAVLQVEGILKALEGTSRARDISLGDAWETEHESLLAAAFSVMSRHRASLLETFDIFDNHSDGLTNLPDGIFRGDVPTNLHTLVLHSIGFGSSQPLLRSPLTTLHLHSCRTNMSIQKMFSILATIPTLEDLSLEDTDFTDPNGDPLEERTCTELSFRPHSIALPDLRRLSFIDTVYMITTFMLYLILPSSAILELDCDCNSTTMGEAAAAMSVALQEHFSPAISAGLSFSDLVISCNNNPAENITFDLSVPFVRHGNGNMDPVPFPTRFSLSWALRQGETANSLAFLAELLPGVRHINCVRSTHEVLADAGTRCELARRVGFSSAAWL</sequence>
<accession>A0ACB8QAI6</accession>
<proteinExistence type="predicted"/>
<reference evidence="1" key="2">
    <citation type="journal article" date="2022" name="New Phytol.">
        <title>Evolutionary transition to the ectomycorrhizal habit in the genomes of a hyperdiverse lineage of mushroom-forming fungi.</title>
        <authorList>
            <person name="Looney B."/>
            <person name="Miyauchi S."/>
            <person name="Morin E."/>
            <person name="Drula E."/>
            <person name="Courty P.E."/>
            <person name="Kohler A."/>
            <person name="Kuo A."/>
            <person name="LaButti K."/>
            <person name="Pangilinan J."/>
            <person name="Lipzen A."/>
            <person name="Riley R."/>
            <person name="Andreopoulos W."/>
            <person name="He G."/>
            <person name="Johnson J."/>
            <person name="Nolan M."/>
            <person name="Tritt A."/>
            <person name="Barry K.W."/>
            <person name="Grigoriev I.V."/>
            <person name="Nagy L.G."/>
            <person name="Hibbett D."/>
            <person name="Henrissat B."/>
            <person name="Matheny P.B."/>
            <person name="Labbe J."/>
            <person name="Martin F.M."/>
        </authorList>
    </citation>
    <scope>NUCLEOTIDE SEQUENCE</scope>
    <source>
        <strain evidence="1">EC-137</strain>
    </source>
</reference>
<protein>
    <submittedName>
        <fullName evidence="1">Uncharacterized protein</fullName>
    </submittedName>
</protein>
<dbReference type="EMBL" id="MU273726">
    <property type="protein sequence ID" value="KAI0028752.1"/>
    <property type="molecule type" value="Genomic_DNA"/>
</dbReference>
<gene>
    <name evidence="1" type="ORF">K488DRAFT_89434</name>
</gene>
<dbReference type="Proteomes" id="UP000814128">
    <property type="component" value="Unassembled WGS sequence"/>
</dbReference>
<organism evidence="1 2">
    <name type="scientific">Vararia minispora EC-137</name>
    <dbReference type="NCBI Taxonomy" id="1314806"/>
    <lineage>
        <taxon>Eukaryota</taxon>
        <taxon>Fungi</taxon>
        <taxon>Dikarya</taxon>
        <taxon>Basidiomycota</taxon>
        <taxon>Agaricomycotina</taxon>
        <taxon>Agaricomycetes</taxon>
        <taxon>Russulales</taxon>
        <taxon>Lachnocladiaceae</taxon>
        <taxon>Vararia</taxon>
    </lineage>
</organism>
<reference evidence="1" key="1">
    <citation type="submission" date="2021-02" db="EMBL/GenBank/DDBJ databases">
        <authorList>
            <consortium name="DOE Joint Genome Institute"/>
            <person name="Ahrendt S."/>
            <person name="Looney B.P."/>
            <person name="Miyauchi S."/>
            <person name="Morin E."/>
            <person name="Drula E."/>
            <person name="Courty P.E."/>
            <person name="Chicoki N."/>
            <person name="Fauchery L."/>
            <person name="Kohler A."/>
            <person name="Kuo A."/>
            <person name="Labutti K."/>
            <person name="Pangilinan J."/>
            <person name="Lipzen A."/>
            <person name="Riley R."/>
            <person name="Andreopoulos W."/>
            <person name="He G."/>
            <person name="Johnson J."/>
            <person name="Barry K.W."/>
            <person name="Grigoriev I.V."/>
            <person name="Nagy L."/>
            <person name="Hibbett D."/>
            <person name="Henrissat B."/>
            <person name="Matheny P.B."/>
            <person name="Labbe J."/>
            <person name="Martin F."/>
        </authorList>
    </citation>
    <scope>NUCLEOTIDE SEQUENCE</scope>
    <source>
        <strain evidence="1">EC-137</strain>
    </source>
</reference>
<evidence type="ECO:0000313" key="1">
    <source>
        <dbReference type="EMBL" id="KAI0028752.1"/>
    </source>
</evidence>
<comment type="caution">
    <text evidence="1">The sequence shown here is derived from an EMBL/GenBank/DDBJ whole genome shotgun (WGS) entry which is preliminary data.</text>
</comment>
<name>A0ACB8QAI6_9AGAM</name>